<sequence length="84" mass="9139">MGRANVILALFLLLMLLLLQLVSNNAAASSELAPSPQPQTGVNLPVYGVTEGSLKPQGKTPYVMSNYKCLWAFKESLWKSNEGE</sequence>
<evidence type="ECO:0000313" key="2">
    <source>
        <dbReference type="EMBL" id="KAK4753191.1"/>
    </source>
</evidence>
<reference evidence="2 3" key="1">
    <citation type="journal article" date="2023" name="Hortic Res">
        <title>Pangenome of water caltrop reveals structural variations and asymmetric subgenome divergence after allopolyploidization.</title>
        <authorList>
            <person name="Zhang X."/>
            <person name="Chen Y."/>
            <person name="Wang L."/>
            <person name="Yuan Y."/>
            <person name="Fang M."/>
            <person name="Shi L."/>
            <person name="Lu R."/>
            <person name="Comes H.P."/>
            <person name="Ma Y."/>
            <person name="Chen Y."/>
            <person name="Huang G."/>
            <person name="Zhou Y."/>
            <person name="Zheng Z."/>
            <person name="Qiu Y."/>
        </authorList>
    </citation>
    <scope>NUCLEOTIDE SEQUENCE [LARGE SCALE GENOMIC DNA]</scope>
    <source>
        <tissue evidence="2">Roots</tissue>
    </source>
</reference>
<name>A0AAN7JT75_9MYRT</name>
<accession>A0AAN7JT75</accession>
<organism evidence="2 3">
    <name type="scientific">Trapa incisa</name>
    <dbReference type="NCBI Taxonomy" id="236973"/>
    <lineage>
        <taxon>Eukaryota</taxon>
        <taxon>Viridiplantae</taxon>
        <taxon>Streptophyta</taxon>
        <taxon>Embryophyta</taxon>
        <taxon>Tracheophyta</taxon>
        <taxon>Spermatophyta</taxon>
        <taxon>Magnoliopsida</taxon>
        <taxon>eudicotyledons</taxon>
        <taxon>Gunneridae</taxon>
        <taxon>Pentapetalae</taxon>
        <taxon>rosids</taxon>
        <taxon>malvids</taxon>
        <taxon>Myrtales</taxon>
        <taxon>Lythraceae</taxon>
        <taxon>Trapa</taxon>
    </lineage>
</organism>
<proteinExistence type="predicted"/>
<dbReference type="AlphaFoldDB" id="A0AAN7JT75"/>
<evidence type="ECO:0000313" key="3">
    <source>
        <dbReference type="Proteomes" id="UP001345219"/>
    </source>
</evidence>
<feature type="chain" id="PRO_5042882677" evidence="1">
    <location>
        <begin position="28"/>
        <end position="84"/>
    </location>
</feature>
<comment type="caution">
    <text evidence="2">The sequence shown here is derived from an EMBL/GenBank/DDBJ whole genome shotgun (WGS) entry which is preliminary data.</text>
</comment>
<keyword evidence="1" id="KW-0732">Signal</keyword>
<feature type="signal peptide" evidence="1">
    <location>
        <begin position="1"/>
        <end position="27"/>
    </location>
</feature>
<dbReference type="EMBL" id="JAXIOK010000016">
    <property type="protein sequence ID" value="KAK4753191.1"/>
    <property type="molecule type" value="Genomic_DNA"/>
</dbReference>
<keyword evidence="3" id="KW-1185">Reference proteome</keyword>
<gene>
    <name evidence="2" type="ORF">SAY87_021989</name>
</gene>
<protein>
    <submittedName>
        <fullName evidence="2">Uncharacterized protein</fullName>
    </submittedName>
</protein>
<dbReference type="Proteomes" id="UP001345219">
    <property type="component" value="Chromosome 16"/>
</dbReference>
<evidence type="ECO:0000256" key="1">
    <source>
        <dbReference type="SAM" id="SignalP"/>
    </source>
</evidence>